<evidence type="ECO:0000313" key="3">
    <source>
        <dbReference type="Proteomes" id="UP001457282"/>
    </source>
</evidence>
<name>A0AAW1YJL9_RUBAR</name>
<gene>
    <name evidence="2" type="ORF">M0R45_004375</name>
</gene>
<proteinExistence type="predicted"/>
<dbReference type="InterPro" id="IPR008808">
    <property type="entry name" value="Powdery_mildew-R_dom"/>
</dbReference>
<evidence type="ECO:0000259" key="1">
    <source>
        <dbReference type="PROSITE" id="PS51153"/>
    </source>
</evidence>
<feature type="domain" description="RPW8" evidence="1">
    <location>
        <begin position="1"/>
        <end position="138"/>
    </location>
</feature>
<dbReference type="EMBL" id="JBEDUW010000001">
    <property type="protein sequence ID" value="KAK9948813.1"/>
    <property type="molecule type" value="Genomic_DNA"/>
</dbReference>
<comment type="caution">
    <text evidence="2">The sequence shown here is derived from an EMBL/GenBank/DDBJ whole genome shotgun (WGS) entry which is preliminary data.</text>
</comment>
<accession>A0AAW1YJL9</accession>
<evidence type="ECO:0000313" key="2">
    <source>
        <dbReference type="EMBL" id="KAK9948813.1"/>
    </source>
</evidence>
<organism evidence="2 3">
    <name type="scientific">Rubus argutus</name>
    <name type="common">Southern blackberry</name>
    <dbReference type="NCBI Taxonomy" id="59490"/>
    <lineage>
        <taxon>Eukaryota</taxon>
        <taxon>Viridiplantae</taxon>
        <taxon>Streptophyta</taxon>
        <taxon>Embryophyta</taxon>
        <taxon>Tracheophyta</taxon>
        <taxon>Spermatophyta</taxon>
        <taxon>Magnoliopsida</taxon>
        <taxon>eudicotyledons</taxon>
        <taxon>Gunneridae</taxon>
        <taxon>Pentapetalae</taxon>
        <taxon>rosids</taxon>
        <taxon>fabids</taxon>
        <taxon>Rosales</taxon>
        <taxon>Rosaceae</taxon>
        <taxon>Rosoideae</taxon>
        <taxon>Rosoideae incertae sedis</taxon>
        <taxon>Rubus</taxon>
    </lineage>
</organism>
<dbReference type="Proteomes" id="UP001457282">
    <property type="component" value="Unassembled WGS sequence"/>
</dbReference>
<protein>
    <recommendedName>
        <fullName evidence="1">RPW8 domain-containing protein</fullName>
    </recommendedName>
</protein>
<dbReference type="AlphaFoldDB" id="A0AAW1YJL9"/>
<keyword evidence="3" id="KW-1185">Reference proteome</keyword>
<dbReference type="PROSITE" id="PS51153">
    <property type="entry name" value="RPW8"/>
    <property type="match status" value="1"/>
</dbReference>
<sequence>MAGLVAGGAIGVPFNFLYDVIKEVVVKTSMFKPLLDELNSKIDALKPLIDEIDKYNKVLDRREKELKDFKMQMEKGPELIRKCSNISVWKSYKKYKYSNQLLELQNSLQNLLFILSVQQARDVKANLVATKNVENVVQ</sequence>
<reference evidence="2 3" key="1">
    <citation type="journal article" date="2023" name="G3 (Bethesda)">
        <title>A chromosome-length genome assembly and annotation of blackberry (Rubus argutus, cv. 'Hillquist').</title>
        <authorList>
            <person name="Bruna T."/>
            <person name="Aryal R."/>
            <person name="Dudchenko O."/>
            <person name="Sargent D.J."/>
            <person name="Mead D."/>
            <person name="Buti M."/>
            <person name="Cavallini A."/>
            <person name="Hytonen T."/>
            <person name="Andres J."/>
            <person name="Pham M."/>
            <person name="Weisz D."/>
            <person name="Mascagni F."/>
            <person name="Usai G."/>
            <person name="Natali L."/>
            <person name="Bassil N."/>
            <person name="Fernandez G.E."/>
            <person name="Lomsadze A."/>
            <person name="Armour M."/>
            <person name="Olukolu B."/>
            <person name="Poorten T."/>
            <person name="Britton C."/>
            <person name="Davik J."/>
            <person name="Ashrafi H."/>
            <person name="Aiden E.L."/>
            <person name="Borodovsky M."/>
            <person name="Worthington M."/>
        </authorList>
    </citation>
    <scope>NUCLEOTIDE SEQUENCE [LARGE SCALE GENOMIC DNA]</scope>
    <source>
        <strain evidence="2">PI 553951</strain>
    </source>
</reference>
<dbReference type="Pfam" id="PF05659">
    <property type="entry name" value="RPW8"/>
    <property type="match status" value="1"/>
</dbReference>